<comment type="activity regulation">
    <text evidence="9">Activated by a monovalent cation that binds near, but not in, the active site. The most likely occupant of the site in vivo is potassium. Ion binding induces a conformational change that may alter substrate affinity.</text>
</comment>
<feature type="binding site" evidence="9">
    <location>
        <position position="189"/>
    </location>
    <ligand>
        <name>ATP</name>
        <dbReference type="ChEBI" id="CHEBI:30616"/>
    </ligand>
</feature>
<feature type="domain" description="Carbohydrate kinase PfkB" evidence="11">
    <location>
        <begin position="10"/>
        <end position="294"/>
    </location>
</feature>
<dbReference type="PANTHER" id="PTHR10584">
    <property type="entry name" value="SUGAR KINASE"/>
    <property type="match status" value="1"/>
</dbReference>
<feature type="binding site" evidence="9">
    <location>
        <begin position="18"/>
        <end position="20"/>
    </location>
    <ligand>
        <name>substrate</name>
    </ligand>
</feature>
<feature type="binding site" evidence="9">
    <location>
        <position position="287"/>
    </location>
    <ligand>
        <name>K(+)</name>
        <dbReference type="ChEBI" id="CHEBI:29103"/>
    </ligand>
</feature>
<dbReference type="SUPFAM" id="SSF53613">
    <property type="entry name" value="Ribokinase-like"/>
    <property type="match status" value="1"/>
</dbReference>
<accession>A0ABY7XQF2</accession>
<feature type="binding site" evidence="9">
    <location>
        <begin position="46"/>
        <end position="50"/>
    </location>
    <ligand>
        <name>substrate</name>
    </ligand>
</feature>
<feature type="binding site" evidence="9">
    <location>
        <begin position="219"/>
        <end position="224"/>
    </location>
    <ligand>
        <name>ATP</name>
        <dbReference type="ChEBI" id="CHEBI:30616"/>
    </ligand>
</feature>
<feature type="binding site" evidence="9">
    <location>
        <position position="282"/>
    </location>
    <ligand>
        <name>K(+)</name>
        <dbReference type="ChEBI" id="CHEBI:29103"/>
    </ligand>
</feature>
<keyword evidence="7 9" id="KW-0630">Potassium</keyword>
<comment type="cofactor">
    <cofactor evidence="9">
        <name>Mg(2+)</name>
        <dbReference type="ChEBI" id="CHEBI:18420"/>
    </cofactor>
    <text evidence="9">Requires a divalent cation, most likely magnesium in vivo, as an electrophilic catalyst to aid phosphoryl group transfer. It is the chelate of the metal and the nucleotide that is the actual substrate.</text>
</comment>
<evidence type="ECO:0000313" key="13">
    <source>
        <dbReference type="Proteomes" id="UP001215097"/>
    </source>
</evidence>
<keyword evidence="5 9" id="KW-0067">ATP-binding</keyword>
<feature type="binding site" evidence="9">
    <location>
        <position position="146"/>
    </location>
    <ligand>
        <name>substrate</name>
    </ligand>
</feature>
<evidence type="ECO:0000256" key="5">
    <source>
        <dbReference type="ARBA" id="ARBA00022840"/>
    </source>
</evidence>
<keyword evidence="1 9" id="KW-0808">Transferase</keyword>
<dbReference type="InterPro" id="IPR029056">
    <property type="entry name" value="Ribokinase-like"/>
</dbReference>
<comment type="similarity">
    <text evidence="9">Belongs to the carbohydrate kinase PfkB family. Ribokinase subfamily.</text>
</comment>
<comment type="pathway">
    <text evidence="9">Carbohydrate metabolism; D-ribose degradation; D-ribose 5-phosphate from beta-D-ribopyranose: step 2/2.</text>
</comment>
<gene>
    <name evidence="9" type="primary">rbsK</name>
    <name evidence="12" type="ORF">KV395_14265</name>
</gene>
<dbReference type="EC" id="2.7.1.15" evidence="9"/>
<feature type="active site" description="Proton acceptor" evidence="9">
    <location>
        <position position="252"/>
    </location>
</feature>
<comment type="caution">
    <text evidence="9">Lacks conserved residue(s) required for the propagation of feature annotation.</text>
</comment>
<feature type="binding site" evidence="9">
    <location>
        <position position="246"/>
    </location>
    <ligand>
        <name>K(+)</name>
        <dbReference type="ChEBI" id="CHEBI:29103"/>
    </ligand>
</feature>
<evidence type="ECO:0000256" key="9">
    <source>
        <dbReference type="HAMAP-Rule" id="MF_01987"/>
    </source>
</evidence>
<feature type="binding site" evidence="9">
    <location>
        <position position="291"/>
    </location>
    <ligand>
        <name>K(+)</name>
        <dbReference type="ChEBI" id="CHEBI:29103"/>
    </ligand>
</feature>
<evidence type="ECO:0000256" key="8">
    <source>
        <dbReference type="ARBA" id="ARBA00023277"/>
    </source>
</evidence>
<keyword evidence="6 9" id="KW-0460">Magnesium</keyword>
<dbReference type="InterPro" id="IPR002139">
    <property type="entry name" value="Ribo/fructo_kinase"/>
</dbReference>
<feature type="region of interest" description="Disordered" evidence="10">
    <location>
        <begin position="299"/>
        <end position="320"/>
    </location>
</feature>
<evidence type="ECO:0000256" key="7">
    <source>
        <dbReference type="ARBA" id="ARBA00022958"/>
    </source>
</evidence>
<dbReference type="RefSeq" id="WP_282214477.1">
    <property type="nucleotide sequence ID" value="NZ_BAAAUN010000001.1"/>
</dbReference>
<dbReference type="PANTHER" id="PTHR10584:SF166">
    <property type="entry name" value="RIBOKINASE"/>
    <property type="match status" value="1"/>
</dbReference>
<keyword evidence="2 9" id="KW-0479">Metal-binding</keyword>
<feature type="binding site" evidence="9">
    <location>
        <position position="252"/>
    </location>
    <ligand>
        <name>substrate</name>
    </ligand>
</feature>
<dbReference type="EMBL" id="CP078075">
    <property type="protein sequence ID" value="WDM44339.1"/>
    <property type="molecule type" value="Genomic_DNA"/>
</dbReference>
<evidence type="ECO:0000259" key="11">
    <source>
        <dbReference type="Pfam" id="PF00294"/>
    </source>
</evidence>
<name>A0ABY7XQF2_MICLT</name>
<evidence type="ECO:0000256" key="3">
    <source>
        <dbReference type="ARBA" id="ARBA00022741"/>
    </source>
</evidence>
<evidence type="ECO:0000313" key="12">
    <source>
        <dbReference type="EMBL" id="WDM44339.1"/>
    </source>
</evidence>
<feature type="binding site" evidence="9">
    <location>
        <position position="248"/>
    </location>
    <ligand>
        <name>K(+)</name>
        <dbReference type="ChEBI" id="CHEBI:29103"/>
    </ligand>
</feature>
<sequence length="320" mass="32905">MTSTSPTTGSVVVIGSINLDESLTMHRLPGQGETVVATGCLSSPGGKGGNQAVAAARAGGAATTLICCVGDDDASDQLRASLEAEGIDVLAGRHTGPSGRAIVMLGDAGENSIVVVPGANINLRTLPTPEAEASVARARIIVMQLETPADLIEVVGRIKHPQALLLLNAAPALPIADALWQWIDVLIVNEHEATSYTSLQDPAAAARALLARVPRVIVTLGSSGSLYCDRDGAVEHVDAVRVNPLDTTGAGDTYCGVLAANLSRAVGMREAMRAGSRAAALATLRRGAQRSIPTSDMILSTDLVTSASEPTPSRQRSENP</sequence>
<dbReference type="PRINTS" id="PR00990">
    <property type="entry name" value="RIBOKINASE"/>
</dbReference>
<comment type="catalytic activity">
    <reaction evidence="9">
        <text>D-ribose + ATP = D-ribose 5-phosphate + ADP + H(+)</text>
        <dbReference type="Rhea" id="RHEA:13697"/>
        <dbReference type="ChEBI" id="CHEBI:15378"/>
        <dbReference type="ChEBI" id="CHEBI:30616"/>
        <dbReference type="ChEBI" id="CHEBI:47013"/>
        <dbReference type="ChEBI" id="CHEBI:78346"/>
        <dbReference type="ChEBI" id="CHEBI:456216"/>
        <dbReference type="EC" id="2.7.1.15"/>
    </reaction>
</comment>
<keyword evidence="4 9" id="KW-0418">Kinase</keyword>
<evidence type="ECO:0000256" key="4">
    <source>
        <dbReference type="ARBA" id="ARBA00022777"/>
    </source>
</evidence>
<dbReference type="CDD" id="cd01174">
    <property type="entry name" value="ribokinase"/>
    <property type="match status" value="1"/>
</dbReference>
<feature type="binding site" evidence="9">
    <location>
        <begin position="251"/>
        <end position="252"/>
    </location>
    <ligand>
        <name>ATP</name>
        <dbReference type="ChEBI" id="CHEBI:30616"/>
    </ligand>
</feature>
<keyword evidence="13" id="KW-1185">Reference proteome</keyword>
<feature type="compositionally biased region" description="Polar residues" evidence="10">
    <location>
        <begin position="299"/>
        <end position="314"/>
    </location>
</feature>
<organism evidence="12 13">
    <name type="scientific">Microbacterium luteolum</name>
    <name type="common">Aureobacterium luteolum</name>
    <dbReference type="NCBI Taxonomy" id="69367"/>
    <lineage>
        <taxon>Bacteria</taxon>
        <taxon>Bacillati</taxon>
        <taxon>Actinomycetota</taxon>
        <taxon>Actinomycetes</taxon>
        <taxon>Micrococcales</taxon>
        <taxon>Microbacteriaceae</taxon>
        <taxon>Microbacterium</taxon>
    </lineage>
</organism>
<comment type="subcellular location">
    <subcellularLocation>
        <location evidence="9">Cytoplasm</location>
    </subcellularLocation>
</comment>
<feature type="binding site" evidence="9">
    <location>
        <position position="285"/>
    </location>
    <ligand>
        <name>K(+)</name>
        <dbReference type="ChEBI" id="CHEBI:29103"/>
    </ligand>
</feature>
<keyword evidence="3 9" id="KW-0547">Nucleotide-binding</keyword>
<evidence type="ECO:0000256" key="6">
    <source>
        <dbReference type="ARBA" id="ARBA00022842"/>
    </source>
</evidence>
<evidence type="ECO:0000256" key="1">
    <source>
        <dbReference type="ARBA" id="ARBA00022679"/>
    </source>
</evidence>
<dbReference type="InterPro" id="IPR011877">
    <property type="entry name" value="Ribokinase"/>
</dbReference>
<dbReference type="HAMAP" id="MF_01987">
    <property type="entry name" value="Ribokinase"/>
    <property type="match status" value="1"/>
</dbReference>
<dbReference type="Pfam" id="PF00294">
    <property type="entry name" value="PfkB"/>
    <property type="match status" value="1"/>
</dbReference>
<keyword evidence="9" id="KW-0963">Cytoplasm</keyword>
<protein>
    <recommendedName>
        <fullName evidence="9">Ribokinase</fullName>
        <shortName evidence="9">RK</shortName>
        <ecNumber evidence="9">2.7.1.15</ecNumber>
    </recommendedName>
</protein>
<comment type="function">
    <text evidence="9">Catalyzes the phosphorylation of ribose at O-5 in a reaction requiring ATP and magnesium. The resulting D-ribose-5-phosphate can then be used either for sythesis of nucleotides, histidine, and tryptophan, or as a component of the pentose phosphate pathway.</text>
</comment>
<comment type="subunit">
    <text evidence="9">Homodimer.</text>
</comment>
<dbReference type="Proteomes" id="UP001215097">
    <property type="component" value="Chromosome"/>
</dbReference>
<dbReference type="Gene3D" id="3.40.1190.20">
    <property type="match status" value="1"/>
</dbReference>
<dbReference type="InterPro" id="IPR011611">
    <property type="entry name" value="PfkB_dom"/>
</dbReference>
<evidence type="ECO:0000256" key="2">
    <source>
        <dbReference type="ARBA" id="ARBA00022723"/>
    </source>
</evidence>
<reference evidence="12 13" key="1">
    <citation type="submission" date="2021-06" db="EMBL/GenBank/DDBJ databases">
        <title>Genome-based taxonomic framework of Microbacterium strains isolated from marine environment, the description of four new species and reclassification of four preexisting species.</title>
        <authorList>
            <person name="Lee S.D."/>
            <person name="Kim S.-M."/>
            <person name="Byeon Y.-S."/>
            <person name="Yang H.L."/>
            <person name="Kim I.S."/>
        </authorList>
    </citation>
    <scope>NUCLEOTIDE SEQUENCE [LARGE SCALE GENOMIC DNA]</scope>
    <source>
        <strain evidence="12 13">KACC 14465</strain>
    </source>
</reference>
<proteinExistence type="inferred from homology"/>
<evidence type="ECO:0000256" key="10">
    <source>
        <dbReference type="SAM" id="MobiDB-lite"/>
    </source>
</evidence>
<keyword evidence="8 9" id="KW-0119">Carbohydrate metabolism</keyword>